<dbReference type="GO" id="GO:0016491">
    <property type="term" value="F:oxidoreductase activity"/>
    <property type="evidence" value="ECO:0007669"/>
    <property type="project" value="UniProtKB-KW"/>
</dbReference>
<dbReference type="PANTHER" id="PTHR44196">
    <property type="entry name" value="DEHYDROGENASE/REDUCTASE SDR FAMILY MEMBER 7B"/>
    <property type="match status" value="1"/>
</dbReference>
<sequence length="253" mass="27041">MDAETTLHGKTALVTGASSGIGLETAHALAHEGTDVALLARREDRLRELATEIESEHDVEALAIPTDVTDKEAVADAVETTVDTFGGLDVVVNNAGTGTEVGVPIDEVDLEQYRTVMAVNMDGMFFTTQAAMPHLRETAGVIVFVGSFAGKYPRSGSPVYAGSKWWTRGFAMSLAAEVGTDDIGVSIVNPSEVRTTFADEFRDADTVAENRFEPGEVTAPEDVADAIVFAASQQSPNAVTELDLYRRDKLEML</sequence>
<evidence type="ECO:0000256" key="1">
    <source>
        <dbReference type="ARBA" id="ARBA00006484"/>
    </source>
</evidence>
<dbReference type="OrthoDB" id="161871at2157"/>
<dbReference type="InterPro" id="IPR057326">
    <property type="entry name" value="KR_dom"/>
</dbReference>
<evidence type="ECO:0000313" key="5">
    <source>
        <dbReference type="EMBL" id="QFU84689.1"/>
    </source>
</evidence>
<dbReference type="PRINTS" id="PR00080">
    <property type="entry name" value="SDRFAMILY"/>
</dbReference>
<proteinExistence type="inferred from homology"/>
<dbReference type="GO" id="GO:0016020">
    <property type="term" value="C:membrane"/>
    <property type="evidence" value="ECO:0007669"/>
    <property type="project" value="TreeGrafter"/>
</dbReference>
<name>A0A5P9P972_9EURY</name>
<dbReference type="PIRSF" id="PIRSF000126">
    <property type="entry name" value="11-beta-HSD1"/>
    <property type="match status" value="1"/>
</dbReference>
<dbReference type="GeneID" id="42303225"/>
<accession>A0A5P9P972</accession>
<dbReference type="SMART" id="SM00822">
    <property type="entry name" value="PKS_KR"/>
    <property type="match status" value="1"/>
</dbReference>
<evidence type="ECO:0000313" key="6">
    <source>
        <dbReference type="Proteomes" id="UP000326170"/>
    </source>
</evidence>
<dbReference type="InterPro" id="IPR036291">
    <property type="entry name" value="NAD(P)-bd_dom_sf"/>
</dbReference>
<feature type="domain" description="Ketoreductase" evidence="4">
    <location>
        <begin position="10"/>
        <end position="200"/>
    </location>
</feature>
<dbReference type="PRINTS" id="PR00081">
    <property type="entry name" value="GDHRDH"/>
</dbReference>
<dbReference type="Proteomes" id="UP000326170">
    <property type="component" value="Plasmid unnamed2"/>
</dbReference>
<dbReference type="InterPro" id="IPR002347">
    <property type="entry name" value="SDR_fam"/>
</dbReference>
<organism evidence="5 6">
    <name type="scientific">Natronorubrum aibiense</name>
    <dbReference type="NCBI Taxonomy" id="348826"/>
    <lineage>
        <taxon>Archaea</taxon>
        <taxon>Methanobacteriati</taxon>
        <taxon>Methanobacteriota</taxon>
        <taxon>Stenosarchaea group</taxon>
        <taxon>Halobacteria</taxon>
        <taxon>Halobacteriales</taxon>
        <taxon>Natrialbaceae</taxon>
        <taxon>Natronorubrum</taxon>
    </lineage>
</organism>
<evidence type="ECO:0000259" key="4">
    <source>
        <dbReference type="SMART" id="SM00822"/>
    </source>
</evidence>
<geneLocation type="plasmid" evidence="5 6">
    <name>unnamed2</name>
</geneLocation>
<evidence type="ECO:0000256" key="3">
    <source>
        <dbReference type="RuleBase" id="RU000363"/>
    </source>
</evidence>
<protein>
    <submittedName>
        <fullName evidence="5">SDR family NAD(P)-dependent oxidoreductase</fullName>
    </submittedName>
</protein>
<keyword evidence="6" id="KW-1185">Reference proteome</keyword>
<dbReference type="EMBL" id="CP045490">
    <property type="protein sequence ID" value="QFU84689.1"/>
    <property type="molecule type" value="Genomic_DNA"/>
</dbReference>
<dbReference type="SUPFAM" id="SSF51735">
    <property type="entry name" value="NAD(P)-binding Rossmann-fold domains"/>
    <property type="match status" value="1"/>
</dbReference>
<dbReference type="AlphaFoldDB" id="A0A5P9P972"/>
<dbReference type="FunFam" id="3.40.50.720:FF:000084">
    <property type="entry name" value="Short-chain dehydrogenase reductase"/>
    <property type="match status" value="1"/>
</dbReference>
<dbReference type="Gene3D" id="3.40.50.720">
    <property type="entry name" value="NAD(P)-binding Rossmann-like Domain"/>
    <property type="match status" value="1"/>
</dbReference>
<keyword evidence="5" id="KW-0614">Plasmid</keyword>
<keyword evidence="2" id="KW-0560">Oxidoreductase</keyword>
<dbReference type="Pfam" id="PF00106">
    <property type="entry name" value="adh_short"/>
    <property type="match status" value="1"/>
</dbReference>
<dbReference type="CDD" id="cd05233">
    <property type="entry name" value="SDR_c"/>
    <property type="match status" value="1"/>
</dbReference>
<gene>
    <name evidence="5" type="ORF">GCU68_19395</name>
</gene>
<dbReference type="PANTHER" id="PTHR44196:SF1">
    <property type="entry name" value="DEHYDROGENASE_REDUCTASE SDR FAMILY MEMBER 7B"/>
    <property type="match status" value="1"/>
</dbReference>
<evidence type="ECO:0000256" key="2">
    <source>
        <dbReference type="ARBA" id="ARBA00023002"/>
    </source>
</evidence>
<dbReference type="KEGG" id="nas:GCU68_19395"/>
<comment type="similarity">
    <text evidence="1 3">Belongs to the short-chain dehydrogenases/reductases (SDR) family.</text>
</comment>
<dbReference type="RefSeq" id="WP_152944248.1">
    <property type="nucleotide sequence ID" value="NZ_CP045490.1"/>
</dbReference>
<reference evidence="5 6" key="1">
    <citation type="journal article" date="2007" name="Int. J. Syst. Evol. Microbiol.">
        <title>Natronorubrum sulfidifaciens sp. nov., an extremely haloalkaliphilic archaeon isolated from Aiding salt lake in Xin-Jiang, China.</title>
        <authorList>
            <person name="Cui H.L."/>
            <person name="Tohty D."/>
            <person name="Liu H.C."/>
            <person name="Liu S.J."/>
            <person name="Oren A."/>
            <person name="Zhou P.J."/>
        </authorList>
    </citation>
    <scope>NUCLEOTIDE SEQUENCE [LARGE SCALE GENOMIC DNA]</scope>
    <source>
        <strain evidence="5 6">7-3</strain>
        <plasmid evidence="5">unnamed2</plasmid>
    </source>
</reference>